<accession>A0A6J5MX59</accession>
<reference evidence="1" key="1">
    <citation type="submission" date="2020-04" db="EMBL/GenBank/DDBJ databases">
        <authorList>
            <person name="Chiriac C."/>
            <person name="Salcher M."/>
            <person name="Ghai R."/>
            <person name="Kavagutti S V."/>
        </authorList>
    </citation>
    <scope>NUCLEOTIDE SEQUENCE</scope>
</reference>
<organism evidence="1">
    <name type="scientific">uncultured Caudovirales phage</name>
    <dbReference type="NCBI Taxonomy" id="2100421"/>
    <lineage>
        <taxon>Viruses</taxon>
        <taxon>Duplodnaviria</taxon>
        <taxon>Heunggongvirae</taxon>
        <taxon>Uroviricota</taxon>
        <taxon>Caudoviricetes</taxon>
        <taxon>Peduoviridae</taxon>
        <taxon>Maltschvirus</taxon>
        <taxon>Maltschvirus maltsch</taxon>
    </lineage>
</organism>
<sequence length="103" mass="11253">MLTRRDKDLLRAIFTLTNAKVNPGVRTIGRLLTPPLRHSQAAKELIRLVERGILVREDRTRGQGSAFRLSREGLAMVQAAGVIASKPTPDLAANLVIVGDDLD</sequence>
<name>A0A6J5MX59_9CAUD</name>
<dbReference type="EMBL" id="LR796544">
    <property type="protein sequence ID" value="CAB4150497.1"/>
    <property type="molecule type" value="Genomic_DNA"/>
</dbReference>
<protein>
    <submittedName>
        <fullName evidence="1">Uncharacterized protein</fullName>
    </submittedName>
</protein>
<proteinExistence type="predicted"/>
<evidence type="ECO:0000313" key="1">
    <source>
        <dbReference type="EMBL" id="CAB4150497.1"/>
    </source>
</evidence>
<gene>
    <name evidence="1" type="ORF">UFOVP567_41</name>
</gene>